<proteinExistence type="predicted"/>
<accession>A0ABQ9EP05</accession>
<protein>
    <submittedName>
        <fullName evidence="2">Uncharacterized protein</fullName>
    </submittedName>
</protein>
<evidence type="ECO:0000313" key="2">
    <source>
        <dbReference type="EMBL" id="KAJ8305337.1"/>
    </source>
</evidence>
<feature type="region of interest" description="Disordered" evidence="1">
    <location>
        <begin position="199"/>
        <end position="395"/>
    </location>
</feature>
<feature type="region of interest" description="Disordered" evidence="1">
    <location>
        <begin position="33"/>
        <end position="56"/>
    </location>
</feature>
<feature type="compositionally biased region" description="Low complexity" evidence="1">
    <location>
        <begin position="327"/>
        <end position="344"/>
    </location>
</feature>
<dbReference type="Proteomes" id="UP001217089">
    <property type="component" value="Unassembled WGS sequence"/>
</dbReference>
<feature type="compositionally biased region" description="Basic residues" evidence="1">
    <location>
        <begin position="130"/>
        <end position="169"/>
    </location>
</feature>
<organism evidence="2 3">
    <name type="scientific">Tegillarca granosa</name>
    <name type="common">Malaysian cockle</name>
    <name type="synonym">Anadara granosa</name>
    <dbReference type="NCBI Taxonomy" id="220873"/>
    <lineage>
        <taxon>Eukaryota</taxon>
        <taxon>Metazoa</taxon>
        <taxon>Spiralia</taxon>
        <taxon>Lophotrochozoa</taxon>
        <taxon>Mollusca</taxon>
        <taxon>Bivalvia</taxon>
        <taxon>Autobranchia</taxon>
        <taxon>Pteriomorphia</taxon>
        <taxon>Arcoida</taxon>
        <taxon>Arcoidea</taxon>
        <taxon>Arcidae</taxon>
        <taxon>Tegillarca</taxon>
    </lineage>
</organism>
<keyword evidence="3" id="KW-1185">Reference proteome</keyword>
<evidence type="ECO:0000313" key="3">
    <source>
        <dbReference type="Proteomes" id="UP001217089"/>
    </source>
</evidence>
<dbReference type="EMBL" id="JARBDR010000813">
    <property type="protein sequence ID" value="KAJ8305337.1"/>
    <property type="molecule type" value="Genomic_DNA"/>
</dbReference>
<name>A0ABQ9EP05_TEGGR</name>
<evidence type="ECO:0000256" key="1">
    <source>
        <dbReference type="SAM" id="MobiDB-lite"/>
    </source>
</evidence>
<feature type="compositionally biased region" description="Basic and acidic residues" evidence="1">
    <location>
        <begin position="383"/>
        <end position="395"/>
    </location>
</feature>
<reference evidence="2 3" key="1">
    <citation type="submission" date="2022-12" db="EMBL/GenBank/DDBJ databases">
        <title>Chromosome-level genome of Tegillarca granosa.</title>
        <authorList>
            <person name="Kim J."/>
        </authorList>
    </citation>
    <scope>NUCLEOTIDE SEQUENCE [LARGE SCALE GENOMIC DNA]</scope>
    <source>
        <strain evidence="2">Teg-2019</strain>
        <tissue evidence="2">Adductor muscle</tissue>
    </source>
</reference>
<sequence length="395" mass="42555">MEKNHILSLNMSTSFKPYFFVFVDDFVSQPITSPGGSSTSSRDGSPSRDISPLARSLKPPVVIKKGARGFGFNMQAIRVYHGDSERYTLHHVVTPVQGLLHTQVVHLILKGGQVAHIRTVPLESTSIKKTVGRKRSHPGKMVRRSSKKKNQKDRTEKKKRGSLLRRLSSKKTDHHPLQASPIATGRSYVGTNAFSKSWSCGDSTPGSAKSMHSLPVSLTHSPDSSATNSSNSSSPSSSAPNSPASSQFNRPSSLHGLKHKRAQSLKSPCRRKSVHNIPLSPLARTPSPSPMPISPTRSPSPLAVVQQEHQIGSSNKVQSTIPAYLNTSGSTPSPSPAAAAVAKKSLTRPKSCEPGSPLLRRALSPDRLHPNSAEKGSPQRKGSLQEKKNSLLDSL</sequence>
<feature type="compositionally biased region" description="Low complexity" evidence="1">
    <location>
        <begin position="33"/>
        <end position="49"/>
    </location>
</feature>
<feature type="region of interest" description="Disordered" evidence="1">
    <location>
        <begin position="127"/>
        <end position="184"/>
    </location>
</feature>
<feature type="compositionally biased region" description="Low complexity" evidence="1">
    <location>
        <begin position="221"/>
        <end position="246"/>
    </location>
</feature>
<feature type="compositionally biased region" description="Basic residues" evidence="1">
    <location>
        <begin position="256"/>
        <end position="274"/>
    </location>
</feature>
<comment type="caution">
    <text evidence="2">The sequence shown here is derived from an EMBL/GenBank/DDBJ whole genome shotgun (WGS) entry which is preliminary data.</text>
</comment>
<feature type="compositionally biased region" description="Polar residues" evidence="1">
    <location>
        <begin position="307"/>
        <end position="321"/>
    </location>
</feature>
<gene>
    <name evidence="2" type="ORF">KUTeg_015882</name>
</gene>